<dbReference type="STRING" id="717774.Marme_1578"/>
<reference evidence="4 5" key="1">
    <citation type="journal article" date="2012" name="Stand. Genomic Sci.">
        <title>Complete genome sequence of the melanogenic marine bacterium Marinomonas mediterranea type strain (MMB-1(T)).</title>
        <authorList>
            <person name="Lucas-Elio P."/>
            <person name="Goodwin L."/>
            <person name="Woyke T."/>
            <person name="Pitluck S."/>
            <person name="Nolan M."/>
            <person name="Kyrpides N.C."/>
            <person name="Detter J.C."/>
            <person name="Copeland A."/>
            <person name="Teshima H."/>
            <person name="Bruce D."/>
            <person name="Detter C."/>
            <person name="Tapia R."/>
            <person name="Han S."/>
            <person name="Land M.L."/>
            <person name="Ivanova N."/>
            <person name="Mikhailova N."/>
            <person name="Johnston A.W."/>
            <person name="Sanchez-Amat A."/>
        </authorList>
    </citation>
    <scope>NUCLEOTIDE SEQUENCE [LARGE SCALE GENOMIC DNA]</scope>
    <source>
        <strain evidence="5">ATCC 700492 / JCM 21426 / NBRC 103028 / MMB-1</strain>
    </source>
</reference>
<gene>
    <name evidence="4" type="ordered locus">Marme_1578</name>
</gene>
<keyword evidence="5" id="KW-1185">Reference proteome</keyword>
<dbReference type="Pfam" id="PF09375">
    <property type="entry name" value="Peptidase_M75"/>
    <property type="match status" value="1"/>
</dbReference>
<dbReference type="eggNOG" id="COG3487">
    <property type="taxonomic scope" value="Bacteria"/>
</dbReference>
<evidence type="ECO:0000259" key="3">
    <source>
        <dbReference type="Pfam" id="PF09375"/>
    </source>
</evidence>
<dbReference type="KEGG" id="mme:Marme_1578"/>
<evidence type="ECO:0000313" key="5">
    <source>
        <dbReference type="Proteomes" id="UP000001062"/>
    </source>
</evidence>
<sequence length="453" mass="48665">MIIVFILNTMAEQLSQWSAKSIMKKLITPVAACVAAALLTACGSQSLTDSSKSVSAEAVVTQYADIAEAIYGDSLMTAKTLQSGVNAFLLDPTEANLQKVKDAWIASRAPYQQSEVYRFGNAIVDDWEGKVNAWPLDEGLIDYVDSESYGSESDVNDLYTANVIANTSLMIGGEKVDTTYITPALISDVLQEADGVEANVASGYHAIEFLLWGQDLHGTNPGAGERKATDFDLANCTNGNCDRRRDYLKAATDLLVSDLEEMAANWKVGGAARAELAEKGTDGGLATMLTGMGSLAYGELGGERTKLGLMLHDPEEEHDCFSDNTHWSHYYDAKGIENVYLGKYQRVDGSWVEGPSLSNLVANKDAALDVKMKAQLTKTDAAGKAMTEAAAQGQTFDVLIAMNNEAGNAMVQNFVDQLVAETRVTEDVIQTLGLQDIALEGSDSLDNPSAVFE</sequence>
<dbReference type="EMBL" id="CP002583">
    <property type="protein sequence ID" value="ADZ90842.1"/>
    <property type="molecule type" value="Genomic_DNA"/>
</dbReference>
<dbReference type="CDD" id="cd14657">
    <property type="entry name" value="Imelysin_IrpA-like"/>
    <property type="match status" value="1"/>
</dbReference>
<proteinExistence type="predicted"/>
<name>F2JYX7_MARM1</name>
<evidence type="ECO:0000313" key="4">
    <source>
        <dbReference type="EMBL" id="ADZ90842.1"/>
    </source>
</evidence>
<protein>
    <submittedName>
        <fullName evidence="4">Peptidase M75, Imelysin</fullName>
    </submittedName>
</protein>
<dbReference type="InterPro" id="IPR038352">
    <property type="entry name" value="Imelysin_sf"/>
</dbReference>
<dbReference type="Gene3D" id="1.20.1420.20">
    <property type="entry name" value="M75 peptidase, HXXE motif"/>
    <property type="match status" value="1"/>
</dbReference>
<feature type="domain" description="Imelysin-like" evidence="3">
    <location>
        <begin position="69"/>
        <end position="423"/>
    </location>
</feature>
<dbReference type="GO" id="GO:0030313">
    <property type="term" value="C:cell envelope"/>
    <property type="evidence" value="ECO:0007669"/>
    <property type="project" value="UniProtKB-SubCell"/>
</dbReference>
<evidence type="ECO:0000256" key="1">
    <source>
        <dbReference type="ARBA" id="ARBA00004196"/>
    </source>
</evidence>
<accession>F2JYX7</accession>
<dbReference type="PATRIC" id="fig|717774.3.peg.1639"/>
<dbReference type="HOGENOM" id="CLU_048993_0_0_6"/>
<dbReference type="Proteomes" id="UP000001062">
    <property type="component" value="Chromosome"/>
</dbReference>
<dbReference type="MEROPS" id="M75.001"/>
<evidence type="ECO:0000256" key="2">
    <source>
        <dbReference type="ARBA" id="ARBA00022729"/>
    </source>
</evidence>
<dbReference type="InterPro" id="IPR018976">
    <property type="entry name" value="Imelysin-like"/>
</dbReference>
<comment type="subcellular location">
    <subcellularLocation>
        <location evidence="1">Cell envelope</location>
    </subcellularLocation>
</comment>
<organism evidence="4 5">
    <name type="scientific">Marinomonas mediterranea (strain ATCC 700492 / JCM 21426 / NBRC 103028 / MMB-1)</name>
    <dbReference type="NCBI Taxonomy" id="717774"/>
    <lineage>
        <taxon>Bacteria</taxon>
        <taxon>Pseudomonadati</taxon>
        <taxon>Pseudomonadota</taxon>
        <taxon>Gammaproteobacteria</taxon>
        <taxon>Oceanospirillales</taxon>
        <taxon>Oceanospirillaceae</taxon>
        <taxon>Marinomonas</taxon>
    </lineage>
</organism>
<keyword evidence="2" id="KW-0732">Signal</keyword>
<dbReference type="AlphaFoldDB" id="F2JYX7"/>